<dbReference type="InterPro" id="IPR032675">
    <property type="entry name" value="LRR_dom_sf"/>
</dbReference>
<dbReference type="Gene3D" id="3.40.50.300">
    <property type="entry name" value="P-loop containing nucleotide triphosphate hydrolases"/>
    <property type="match status" value="1"/>
</dbReference>
<keyword evidence="2" id="KW-0611">Plant defense</keyword>
<evidence type="ECO:0000256" key="2">
    <source>
        <dbReference type="ARBA" id="ARBA00022821"/>
    </source>
</evidence>
<keyword evidence="7" id="KW-1185">Reference proteome</keyword>
<dbReference type="Pfam" id="PF23559">
    <property type="entry name" value="WHD_DRP"/>
    <property type="match status" value="1"/>
</dbReference>
<dbReference type="SUPFAM" id="SSF52540">
    <property type="entry name" value="P-loop containing nucleoside triphosphate hydrolases"/>
    <property type="match status" value="1"/>
</dbReference>
<dbReference type="FunFam" id="1.10.8.430:FF:000003">
    <property type="entry name" value="Probable disease resistance protein At5g66910"/>
    <property type="match status" value="1"/>
</dbReference>
<dbReference type="InterPro" id="IPR027417">
    <property type="entry name" value="P-loop_NTPase"/>
</dbReference>
<evidence type="ECO:0000256" key="1">
    <source>
        <dbReference type="ARBA" id="ARBA00022737"/>
    </source>
</evidence>
<organism evidence="6 7">
    <name type="scientific">Cardamine amara subsp. amara</name>
    <dbReference type="NCBI Taxonomy" id="228776"/>
    <lineage>
        <taxon>Eukaryota</taxon>
        <taxon>Viridiplantae</taxon>
        <taxon>Streptophyta</taxon>
        <taxon>Embryophyta</taxon>
        <taxon>Tracheophyta</taxon>
        <taxon>Spermatophyta</taxon>
        <taxon>Magnoliopsida</taxon>
        <taxon>eudicotyledons</taxon>
        <taxon>Gunneridae</taxon>
        <taxon>Pentapetalae</taxon>
        <taxon>rosids</taxon>
        <taxon>malvids</taxon>
        <taxon>Brassicales</taxon>
        <taxon>Brassicaceae</taxon>
        <taxon>Cardamineae</taxon>
        <taxon>Cardamine</taxon>
    </lineage>
</organism>
<dbReference type="InterPro" id="IPR002182">
    <property type="entry name" value="NB-ARC"/>
</dbReference>
<dbReference type="EMBL" id="JBANAX010000516">
    <property type="protein sequence ID" value="KAL1205508.1"/>
    <property type="molecule type" value="Genomic_DNA"/>
</dbReference>
<dbReference type="PRINTS" id="PR00364">
    <property type="entry name" value="DISEASERSIST"/>
</dbReference>
<protein>
    <submittedName>
        <fullName evidence="6">Disease resistance protein</fullName>
    </submittedName>
</protein>
<dbReference type="InterPro" id="IPR044974">
    <property type="entry name" value="Disease_R_plants"/>
</dbReference>
<dbReference type="Gene3D" id="1.10.8.430">
    <property type="entry name" value="Helical domain of apoptotic protease-activating factors"/>
    <property type="match status" value="1"/>
</dbReference>
<sequence length="652" mass="75698">MEEYTLQGELFRLLETSKTLIVLDDIWKEEDWDLIKPIFPPGKGWKVLLTSRNESVAIRGNTPYINFKPECLSKEDSWTLFQRIALPRTDASTIKVNEETEELAKQMIKHCGGLPLAIKVLGGLLAAQYTLHDWKRLSENIASHIVERTSSNNSSVYHVLSMSFEELPSYLKHCFLYLAHFPEDHTIYVDNLSYYWAAEGISEPRHYNGETIRDVGDRYIDELVRRNMVISERDSRTLRFKTCHLHDMMREICLFKAKEENFLQIAGICTQTSTSQSPCTSRKLVFQYPTKLHVERDISNPKLRSLVVVWHDLWGKSWKISGSSYTRLELLRVLDLFKAKFRRGKLPSGIGNLIHLRYLSLKDTKVSHLPTSLGNLTLLIYLNLMVDNRSIFVPNVLMGMQELRYLALPRRMHKNTKLELSDLKNLETLKNFSTMNSSLEDLRGMVRLRTLVMTLTSETTIETLSASIGGLSHLENLEIVDHGSKRRIDEGILLDFVQLKKLMLWIYITRLPKEQNFPSHITILDLKYCGLEEDPMPILEKLLELKQLSLRYRSFYGKRMVCSGGGFPQLQKLLLFGLEEVEELIVEEGSIPLLHTLRIRNCRELKQLPDGLQFIYSLKDLHVDEKWKEKLSEGGEDYYKVQHISFVSYYMK</sequence>
<dbReference type="Pfam" id="PF00931">
    <property type="entry name" value="NB-ARC"/>
    <property type="match status" value="1"/>
</dbReference>
<dbReference type="GO" id="GO:0006952">
    <property type="term" value="P:defense response"/>
    <property type="evidence" value="ECO:0007669"/>
    <property type="project" value="UniProtKB-KW"/>
</dbReference>
<dbReference type="AlphaFoldDB" id="A0ABD1AGD5"/>
<accession>A0ABD1AGD5</accession>
<evidence type="ECO:0000259" key="4">
    <source>
        <dbReference type="Pfam" id="PF23559"/>
    </source>
</evidence>
<dbReference type="InterPro" id="IPR036388">
    <property type="entry name" value="WH-like_DNA-bd_sf"/>
</dbReference>
<evidence type="ECO:0000313" key="6">
    <source>
        <dbReference type="EMBL" id="KAL1205508.1"/>
    </source>
</evidence>
<gene>
    <name evidence="6" type="ORF">V5N11_026692</name>
</gene>
<feature type="domain" description="NB-ARC" evidence="3">
    <location>
        <begin position="2"/>
        <end position="89"/>
    </location>
</feature>
<keyword evidence="1" id="KW-0677">Repeat</keyword>
<dbReference type="FunFam" id="1.10.10.10:FF:000322">
    <property type="entry name" value="Probable disease resistance protein At1g63360"/>
    <property type="match status" value="1"/>
</dbReference>
<proteinExistence type="predicted"/>
<feature type="domain" description="Disease resistance R13L4/SHOC-2-like LRR" evidence="5">
    <location>
        <begin position="323"/>
        <end position="628"/>
    </location>
</feature>
<dbReference type="Gene3D" id="1.10.10.10">
    <property type="entry name" value="Winged helix-like DNA-binding domain superfamily/Winged helix DNA-binding domain"/>
    <property type="match status" value="1"/>
</dbReference>
<dbReference type="InterPro" id="IPR055414">
    <property type="entry name" value="LRR_R13L4/SHOC2-like"/>
</dbReference>
<evidence type="ECO:0000259" key="3">
    <source>
        <dbReference type="Pfam" id="PF00931"/>
    </source>
</evidence>
<dbReference type="Pfam" id="PF23598">
    <property type="entry name" value="LRR_14"/>
    <property type="match status" value="1"/>
</dbReference>
<dbReference type="Gene3D" id="3.80.10.10">
    <property type="entry name" value="Ribonuclease Inhibitor"/>
    <property type="match status" value="2"/>
</dbReference>
<evidence type="ECO:0000313" key="7">
    <source>
        <dbReference type="Proteomes" id="UP001558713"/>
    </source>
</evidence>
<dbReference type="Proteomes" id="UP001558713">
    <property type="component" value="Unassembled WGS sequence"/>
</dbReference>
<dbReference type="InterPro" id="IPR042197">
    <property type="entry name" value="Apaf_helical"/>
</dbReference>
<dbReference type="PANTHER" id="PTHR23155:SF1185">
    <property type="entry name" value="DISEASE RESISTANCE RPP8-LIKE PROTEIN 3-RELATED"/>
    <property type="match status" value="1"/>
</dbReference>
<dbReference type="PANTHER" id="PTHR23155">
    <property type="entry name" value="DISEASE RESISTANCE PROTEIN RP"/>
    <property type="match status" value="1"/>
</dbReference>
<name>A0ABD1AGD5_CARAN</name>
<dbReference type="InterPro" id="IPR058922">
    <property type="entry name" value="WHD_DRP"/>
</dbReference>
<evidence type="ECO:0000259" key="5">
    <source>
        <dbReference type="Pfam" id="PF23598"/>
    </source>
</evidence>
<comment type="caution">
    <text evidence="6">The sequence shown here is derived from an EMBL/GenBank/DDBJ whole genome shotgun (WGS) entry which is preliminary data.</text>
</comment>
<dbReference type="SUPFAM" id="SSF52058">
    <property type="entry name" value="L domain-like"/>
    <property type="match status" value="1"/>
</dbReference>
<reference evidence="6 7" key="1">
    <citation type="submission" date="2024-04" db="EMBL/GenBank/DDBJ databases">
        <title>Genome assembly C_amara_ONT_v2.</title>
        <authorList>
            <person name="Yant L."/>
            <person name="Moore C."/>
            <person name="Slenker M."/>
        </authorList>
    </citation>
    <scope>NUCLEOTIDE SEQUENCE [LARGE SCALE GENOMIC DNA]</scope>
    <source>
        <tissue evidence="6">Leaf</tissue>
    </source>
</reference>
<feature type="domain" description="Disease resistance protein winged helix" evidence="4">
    <location>
        <begin position="181"/>
        <end position="252"/>
    </location>
</feature>
<dbReference type="GO" id="GO:0051707">
    <property type="term" value="P:response to other organism"/>
    <property type="evidence" value="ECO:0007669"/>
    <property type="project" value="UniProtKB-ARBA"/>
</dbReference>